<proteinExistence type="predicted"/>
<name>A0A0G4EL25_VITBC</name>
<accession>A0A0G4EL25</accession>
<keyword evidence="3" id="KW-1185">Reference proteome</keyword>
<evidence type="ECO:0000313" key="3">
    <source>
        <dbReference type="Proteomes" id="UP000041254"/>
    </source>
</evidence>
<gene>
    <name evidence="2" type="ORF">Vbra_12279</name>
</gene>
<reference evidence="2 3" key="1">
    <citation type="submission" date="2014-11" db="EMBL/GenBank/DDBJ databases">
        <authorList>
            <person name="Zhu J."/>
            <person name="Qi W."/>
            <person name="Song R."/>
        </authorList>
    </citation>
    <scope>NUCLEOTIDE SEQUENCE [LARGE SCALE GENOMIC DNA]</scope>
</reference>
<dbReference type="Gene3D" id="1.10.20.10">
    <property type="entry name" value="Histone, subunit A"/>
    <property type="match status" value="1"/>
</dbReference>
<dbReference type="Proteomes" id="UP000041254">
    <property type="component" value="Unassembled WGS sequence"/>
</dbReference>
<dbReference type="VEuPathDB" id="CryptoDB:Vbra_12279"/>
<protein>
    <submittedName>
        <fullName evidence="2">Uncharacterized protein</fullName>
    </submittedName>
</protein>
<feature type="region of interest" description="Disordered" evidence="1">
    <location>
        <begin position="1"/>
        <end position="41"/>
    </location>
</feature>
<dbReference type="SUPFAM" id="SSF47113">
    <property type="entry name" value="Histone-fold"/>
    <property type="match status" value="1"/>
</dbReference>
<dbReference type="EMBL" id="CDMY01000255">
    <property type="protein sequence ID" value="CEL97694.1"/>
    <property type="molecule type" value="Genomic_DNA"/>
</dbReference>
<evidence type="ECO:0000313" key="2">
    <source>
        <dbReference type="EMBL" id="CEL97694.1"/>
    </source>
</evidence>
<dbReference type="InParanoid" id="A0A0G4EL25"/>
<sequence>MSGKGKRKMSDELDQSAASDGPPEGGVKDVKPKKTKTTSTVKRALHFPETRVRKMMRMANSSERCFKREMSFLICRAAEMFLAKLTRDVIDTCHAVPKDINIIRLHHLILTSRSWERYTFLEELFLSPTQLHE</sequence>
<dbReference type="GO" id="GO:0046982">
    <property type="term" value="F:protein heterodimerization activity"/>
    <property type="evidence" value="ECO:0007669"/>
    <property type="project" value="InterPro"/>
</dbReference>
<organism evidence="2 3">
    <name type="scientific">Vitrella brassicaformis (strain CCMP3155)</name>
    <dbReference type="NCBI Taxonomy" id="1169540"/>
    <lineage>
        <taxon>Eukaryota</taxon>
        <taxon>Sar</taxon>
        <taxon>Alveolata</taxon>
        <taxon>Colpodellida</taxon>
        <taxon>Vitrellaceae</taxon>
        <taxon>Vitrella</taxon>
    </lineage>
</organism>
<evidence type="ECO:0000256" key="1">
    <source>
        <dbReference type="SAM" id="MobiDB-lite"/>
    </source>
</evidence>
<dbReference type="AlphaFoldDB" id="A0A0G4EL25"/>
<dbReference type="InterPro" id="IPR009072">
    <property type="entry name" value="Histone-fold"/>
</dbReference>